<proteinExistence type="inferred from homology"/>
<dbReference type="OrthoDB" id="9782828at2"/>
<dbReference type="InterPro" id="IPR002220">
    <property type="entry name" value="DapA-like"/>
</dbReference>
<sequence length="299" mass="32972">MTNPSFSGIIPPVVTPFDQHGEFDETSAKAIIDHLIEAKVDGLFFLGSTGEFSQMNTGLRKEITEFVTAYVDKRTSVLIGTGSNTIKESIELSRFAEQMGADGIVVINPYYWKLSEKELLRYFNSIANSTLLPMLLYNFPERTGQSLSADLVKKLVDSNPNIAGIKDTIDSIAHIKDLILTVKSAHPQFAVLCGYDDHLLNTLFMGGDGGIIGTSNFAPELFTGLYSAYQANDFQEVKKKNDQILRLSQIYKNNASILSVIKECLIQKDFNLSPSSLGPFSEVDENGKANIKGILQNLE</sequence>
<protein>
    <submittedName>
        <fullName evidence="6">Dihydrodipicolinate synthase family protein</fullName>
    </submittedName>
</protein>
<accession>A0A1Q2L145</accession>
<dbReference type="GO" id="GO:0016829">
    <property type="term" value="F:lyase activity"/>
    <property type="evidence" value="ECO:0007669"/>
    <property type="project" value="UniProtKB-KW"/>
</dbReference>
<feature type="binding site" evidence="5">
    <location>
        <position position="211"/>
    </location>
    <ligand>
        <name>pyruvate</name>
        <dbReference type="ChEBI" id="CHEBI:15361"/>
    </ligand>
</feature>
<evidence type="ECO:0000313" key="6">
    <source>
        <dbReference type="EMBL" id="AQQ54178.1"/>
    </source>
</evidence>
<reference evidence="6 7" key="1">
    <citation type="submission" date="2017-02" db="EMBL/GenBank/DDBJ databases">
        <title>The complete genomic sequence of a novel cold adapted crude oil-degrading bacterium Planococcus qaidamina Y42.</title>
        <authorList>
            <person name="Yang R."/>
        </authorList>
    </citation>
    <scope>NUCLEOTIDE SEQUENCE [LARGE SCALE GENOMIC DNA]</scope>
    <source>
        <strain evidence="6 7">Y42</strain>
    </source>
</reference>
<dbReference type="KEGG" id="pmar:B0X71_14405"/>
<dbReference type="PANTHER" id="PTHR12128">
    <property type="entry name" value="DIHYDRODIPICOLINATE SYNTHASE"/>
    <property type="match status" value="1"/>
</dbReference>
<name>A0A1Q2L145_9BACL</name>
<dbReference type="Proteomes" id="UP000188184">
    <property type="component" value="Chromosome"/>
</dbReference>
<feature type="active site" description="Schiff-base intermediate with substrate" evidence="4">
    <location>
        <position position="166"/>
    </location>
</feature>
<dbReference type="PRINTS" id="PR00146">
    <property type="entry name" value="DHPICSNTHASE"/>
</dbReference>
<dbReference type="PIRSF" id="PIRSF001365">
    <property type="entry name" value="DHDPS"/>
    <property type="match status" value="1"/>
</dbReference>
<dbReference type="EMBL" id="CP019640">
    <property type="protein sequence ID" value="AQQ54178.1"/>
    <property type="molecule type" value="Genomic_DNA"/>
</dbReference>
<evidence type="ECO:0000256" key="2">
    <source>
        <dbReference type="ARBA" id="ARBA00023270"/>
    </source>
</evidence>
<keyword evidence="7" id="KW-1185">Reference proteome</keyword>
<feature type="active site" description="Proton donor/acceptor" evidence="4">
    <location>
        <position position="137"/>
    </location>
</feature>
<dbReference type="InterPro" id="IPR020625">
    <property type="entry name" value="Schiff_base-form_aldolases_AS"/>
</dbReference>
<evidence type="ECO:0000256" key="1">
    <source>
        <dbReference type="ARBA" id="ARBA00023239"/>
    </source>
</evidence>
<dbReference type="InterPro" id="IPR013785">
    <property type="entry name" value="Aldolase_TIM"/>
</dbReference>
<dbReference type="Pfam" id="PF00701">
    <property type="entry name" value="DHDPS"/>
    <property type="match status" value="1"/>
</dbReference>
<comment type="similarity">
    <text evidence="3">Belongs to the DapA family.</text>
</comment>
<feature type="binding site" evidence="5">
    <location>
        <position position="49"/>
    </location>
    <ligand>
        <name>pyruvate</name>
        <dbReference type="ChEBI" id="CHEBI:15361"/>
    </ligand>
</feature>
<dbReference type="GO" id="GO:0005829">
    <property type="term" value="C:cytosol"/>
    <property type="evidence" value="ECO:0007669"/>
    <property type="project" value="TreeGrafter"/>
</dbReference>
<evidence type="ECO:0000313" key="7">
    <source>
        <dbReference type="Proteomes" id="UP000188184"/>
    </source>
</evidence>
<dbReference type="RefSeq" id="WP_077590070.1">
    <property type="nucleotide sequence ID" value="NZ_CP019640.1"/>
</dbReference>
<dbReference type="CDD" id="cd00408">
    <property type="entry name" value="DHDPS-like"/>
    <property type="match status" value="1"/>
</dbReference>
<evidence type="ECO:0000256" key="3">
    <source>
        <dbReference type="PIRNR" id="PIRNR001365"/>
    </source>
</evidence>
<dbReference type="PANTHER" id="PTHR12128:SF28">
    <property type="entry name" value="2-DEHYDRO-3-DEOXY-D-GLUCONATE ALDOLASE YAGE-RELATED"/>
    <property type="match status" value="1"/>
</dbReference>
<evidence type="ECO:0000256" key="5">
    <source>
        <dbReference type="PIRSR" id="PIRSR001365-2"/>
    </source>
</evidence>
<keyword evidence="2" id="KW-0704">Schiff base</keyword>
<organism evidence="6 7">
    <name type="scientific">Planococcus lenghuensis</name>
    <dbReference type="NCBI Taxonomy" id="2213202"/>
    <lineage>
        <taxon>Bacteria</taxon>
        <taxon>Bacillati</taxon>
        <taxon>Bacillota</taxon>
        <taxon>Bacilli</taxon>
        <taxon>Bacillales</taxon>
        <taxon>Caryophanaceae</taxon>
        <taxon>Planococcus</taxon>
    </lineage>
</organism>
<dbReference type="AlphaFoldDB" id="A0A1Q2L145"/>
<keyword evidence="1 3" id="KW-0456">Lyase</keyword>
<dbReference type="SUPFAM" id="SSF51569">
    <property type="entry name" value="Aldolase"/>
    <property type="match status" value="1"/>
</dbReference>
<dbReference type="SMART" id="SM01130">
    <property type="entry name" value="DHDPS"/>
    <property type="match status" value="1"/>
</dbReference>
<gene>
    <name evidence="6" type="ORF">B0X71_14405</name>
</gene>
<dbReference type="PROSITE" id="PS00666">
    <property type="entry name" value="DHDPS_2"/>
    <property type="match status" value="1"/>
</dbReference>
<evidence type="ECO:0000256" key="4">
    <source>
        <dbReference type="PIRSR" id="PIRSR001365-1"/>
    </source>
</evidence>
<dbReference type="Gene3D" id="3.20.20.70">
    <property type="entry name" value="Aldolase class I"/>
    <property type="match status" value="1"/>
</dbReference>